<dbReference type="Gene3D" id="3.40.462.20">
    <property type="match status" value="1"/>
</dbReference>
<keyword evidence="2" id="KW-0285">Flavoprotein</keyword>
<dbReference type="Pfam" id="PF08031">
    <property type="entry name" value="BBE"/>
    <property type="match status" value="1"/>
</dbReference>
<dbReference type="OrthoDB" id="407275at2759"/>
<comment type="similarity">
    <text evidence="1">Belongs to the oxygen-dependent FAD-linked oxidoreductase family.</text>
</comment>
<evidence type="ECO:0000313" key="8">
    <source>
        <dbReference type="Proteomes" id="UP000256645"/>
    </source>
</evidence>
<gene>
    <name evidence="7" type="ORF">BP6252_12873</name>
</gene>
<dbReference type="Pfam" id="PF01565">
    <property type="entry name" value="FAD_binding_4"/>
    <property type="match status" value="1"/>
</dbReference>
<dbReference type="InterPro" id="IPR036318">
    <property type="entry name" value="FAD-bd_PCMH-like_sf"/>
</dbReference>
<feature type="signal peptide" evidence="5">
    <location>
        <begin position="1"/>
        <end position="19"/>
    </location>
</feature>
<evidence type="ECO:0000259" key="6">
    <source>
        <dbReference type="PROSITE" id="PS51387"/>
    </source>
</evidence>
<proteinExistence type="inferred from homology"/>
<dbReference type="GO" id="GO:0071949">
    <property type="term" value="F:FAD binding"/>
    <property type="evidence" value="ECO:0007669"/>
    <property type="project" value="InterPro"/>
</dbReference>
<dbReference type="STRING" id="1849047.A0A3D8QD49"/>
<keyword evidence="4" id="KW-0560">Oxidoreductase</keyword>
<accession>A0A3D8QD49</accession>
<evidence type="ECO:0000256" key="3">
    <source>
        <dbReference type="ARBA" id="ARBA00022827"/>
    </source>
</evidence>
<reference evidence="7 8" key="1">
    <citation type="journal article" date="2018" name="IMA Fungus">
        <title>IMA Genome-F 9: Draft genome sequence of Annulohypoxylon stygium, Aspergillus mulundensis, Berkeleyomyces basicola (syn. Thielaviopsis basicola), Ceratocystis smalleyi, two Cercospora beticola strains, Coleophoma cylindrospora, Fusarium fracticaudum, Phialophora cf. hyalina, and Morchella septimelata.</title>
        <authorList>
            <person name="Wingfield B.D."/>
            <person name="Bills G.F."/>
            <person name="Dong Y."/>
            <person name="Huang W."/>
            <person name="Nel W.J."/>
            <person name="Swalarsk-Parry B.S."/>
            <person name="Vaghefi N."/>
            <person name="Wilken P.M."/>
            <person name="An Z."/>
            <person name="de Beer Z.W."/>
            <person name="De Vos L."/>
            <person name="Chen L."/>
            <person name="Duong T.A."/>
            <person name="Gao Y."/>
            <person name="Hammerbacher A."/>
            <person name="Kikkert J.R."/>
            <person name="Li Y."/>
            <person name="Li H."/>
            <person name="Li K."/>
            <person name="Li Q."/>
            <person name="Liu X."/>
            <person name="Ma X."/>
            <person name="Naidoo K."/>
            <person name="Pethybridge S.J."/>
            <person name="Sun J."/>
            <person name="Steenkamp E.T."/>
            <person name="van der Nest M.A."/>
            <person name="van Wyk S."/>
            <person name="Wingfield M.J."/>
            <person name="Xiong C."/>
            <person name="Yue Q."/>
            <person name="Zhang X."/>
        </authorList>
    </citation>
    <scope>NUCLEOTIDE SEQUENCE [LARGE SCALE GENOMIC DNA]</scope>
    <source>
        <strain evidence="7 8">BP6252</strain>
    </source>
</reference>
<dbReference type="InterPro" id="IPR050416">
    <property type="entry name" value="FAD-linked_Oxidoreductase"/>
</dbReference>
<dbReference type="InterPro" id="IPR016169">
    <property type="entry name" value="FAD-bd_PCMH_sub2"/>
</dbReference>
<feature type="chain" id="PRO_5017823420" description="FAD-binding PCMH-type domain-containing protein" evidence="5">
    <location>
        <begin position="20"/>
        <end position="511"/>
    </location>
</feature>
<comment type="caution">
    <text evidence="7">The sequence shown here is derived from an EMBL/GenBank/DDBJ whole genome shotgun (WGS) entry which is preliminary data.</text>
</comment>
<evidence type="ECO:0000256" key="1">
    <source>
        <dbReference type="ARBA" id="ARBA00005466"/>
    </source>
</evidence>
<dbReference type="InterPro" id="IPR012951">
    <property type="entry name" value="BBE"/>
</dbReference>
<organism evidence="7 8">
    <name type="scientific">Coleophoma cylindrospora</name>
    <dbReference type="NCBI Taxonomy" id="1849047"/>
    <lineage>
        <taxon>Eukaryota</taxon>
        <taxon>Fungi</taxon>
        <taxon>Dikarya</taxon>
        <taxon>Ascomycota</taxon>
        <taxon>Pezizomycotina</taxon>
        <taxon>Leotiomycetes</taxon>
        <taxon>Helotiales</taxon>
        <taxon>Dermateaceae</taxon>
        <taxon>Coleophoma</taxon>
    </lineage>
</organism>
<dbReference type="InterPro" id="IPR006094">
    <property type="entry name" value="Oxid_FAD_bind_N"/>
</dbReference>
<name>A0A3D8QD49_9HELO</name>
<dbReference type="GO" id="GO:0016491">
    <property type="term" value="F:oxidoreductase activity"/>
    <property type="evidence" value="ECO:0007669"/>
    <property type="project" value="UniProtKB-KW"/>
</dbReference>
<feature type="domain" description="FAD-binding PCMH-type" evidence="6">
    <location>
        <begin position="62"/>
        <end position="236"/>
    </location>
</feature>
<evidence type="ECO:0000256" key="5">
    <source>
        <dbReference type="SAM" id="SignalP"/>
    </source>
</evidence>
<dbReference type="PANTHER" id="PTHR42973">
    <property type="entry name" value="BINDING OXIDOREDUCTASE, PUTATIVE (AFU_ORTHOLOGUE AFUA_1G17690)-RELATED"/>
    <property type="match status" value="1"/>
</dbReference>
<dbReference type="Gene3D" id="3.30.465.10">
    <property type="match status" value="1"/>
</dbReference>
<keyword evidence="3" id="KW-0274">FAD</keyword>
<dbReference type="AlphaFoldDB" id="A0A3D8QD49"/>
<evidence type="ECO:0000313" key="7">
    <source>
        <dbReference type="EMBL" id="RDW59786.1"/>
    </source>
</evidence>
<dbReference type="PROSITE" id="PS51387">
    <property type="entry name" value="FAD_PCMH"/>
    <property type="match status" value="1"/>
</dbReference>
<evidence type="ECO:0000256" key="2">
    <source>
        <dbReference type="ARBA" id="ARBA00022630"/>
    </source>
</evidence>
<dbReference type="EMBL" id="PDLM01000016">
    <property type="protein sequence ID" value="RDW59786.1"/>
    <property type="molecule type" value="Genomic_DNA"/>
</dbReference>
<keyword evidence="8" id="KW-1185">Reference proteome</keyword>
<dbReference type="PANTHER" id="PTHR42973:SF15">
    <property type="entry name" value="FAD-BINDING PCMH-TYPE DOMAIN-CONTAINING PROTEIN"/>
    <property type="match status" value="1"/>
</dbReference>
<dbReference type="SUPFAM" id="SSF56176">
    <property type="entry name" value="FAD-binding/transporter-associated domain-like"/>
    <property type="match status" value="1"/>
</dbReference>
<sequence length="511" mass="54503">MATLITAGLLLLQSIGTNALPFDNQLNARQSSLVSCLEAGNVPITISTYSNYTEYQESYNLRLSYQPAVITLPVTTDHVSLSVTCAAAAGVKVQAKSGGHSYGSYSSGGQDGSLIVDLENFNTVSLDNSTFIATVGGGVRLGNLALGIYNQGNRALPHGTCPGVGIGGHFLHGGYGHGSRHWGLALDTIVGLDVVLANGSFVHASTTEYPDIFFAMRGAGDSFGIATTFYLQTEEAPAQLVNFLIDVSAVLDSVDTATTAFMTLQNWVLTSPLVNGNLSFGLYTEGTSLTITGWYFGDLSYFQSTIQPALLQGFPTPNSADVTAKDWLDSLLFIEGGSPPGPLAQPLTGYNSHDTFYAKSLVTKNAEPLTQAAVQSFFDYVINTGRTQSESWFTIINLYGGLGSEINQPSNTSSAYSDRDSLWVFQNYGTSGTAAYTQGITDFVTGLNTAITDVQTDGQFSAYLNYLDPMLSKQDAQDLYYGADLAAQLLTIKNTVDPDCVFWNPQSICAN</sequence>
<keyword evidence="5" id="KW-0732">Signal</keyword>
<evidence type="ECO:0000256" key="4">
    <source>
        <dbReference type="ARBA" id="ARBA00023002"/>
    </source>
</evidence>
<protein>
    <recommendedName>
        <fullName evidence="6">FAD-binding PCMH-type domain-containing protein</fullName>
    </recommendedName>
</protein>
<dbReference type="InterPro" id="IPR016166">
    <property type="entry name" value="FAD-bd_PCMH"/>
</dbReference>
<dbReference type="Proteomes" id="UP000256645">
    <property type="component" value="Unassembled WGS sequence"/>
</dbReference>